<proteinExistence type="predicted"/>
<dbReference type="PROSITE" id="PS50110">
    <property type="entry name" value="RESPONSE_REGULATORY"/>
    <property type="match status" value="1"/>
</dbReference>
<dbReference type="InterPro" id="IPR039420">
    <property type="entry name" value="WalR-like"/>
</dbReference>
<dbReference type="RefSeq" id="WP_344822853.1">
    <property type="nucleotide sequence ID" value="NZ_BAABEZ010000004.1"/>
</dbReference>
<dbReference type="InterPro" id="IPR011006">
    <property type="entry name" value="CheY-like_superfamily"/>
</dbReference>
<comment type="caution">
    <text evidence="6">The sequence shown here is derived from an EMBL/GenBank/DDBJ whole genome shotgun (WGS) entry which is preliminary data.</text>
</comment>
<dbReference type="Pfam" id="PF00072">
    <property type="entry name" value="Response_reg"/>
    <property type="match status" value="1"/>
</dbReference>
<evidence type="ECO:0000256" key="3">
    <source>
        <dbReference type="PROSITE-ProRule" id="PRU00169"/>
    </source>
</evidence>
<dbReference type="Gene3D" id="3.40.50.2300">
    <property type="match status" value="1"/>
</dbReference>
<name>A0ABP8MKC7_9BACT</name>
<dbReference type="Pfam" id="PF00196">
    <property type="entry name" value="GerE"/>
    <property type="match status" value="1"/>
</dbReference>
<evidence type="ECO:0000259" key="4">
    <source>
        <dbReference type="PROSITE" id="PS50043"/>
    </source>
</evidence>
<evidence type="ECO:0000313" key="6">
    <source>
        <dbReference type="EMBL" id="GAA4450910.1"/>
    </source>
</evidence>
<dbReference type="InterPro" id="IPR058245">
    <property type="entry name" value="NreC/VraR/RcsB-like_REC"/>
</dbReference>
<dbReference type="SMART" id="SM00421">
    <property type="entry name" value="HTH_LUXR"/>
    <property type="match status" value="1"/>
</dbReference>
<dbReference type="SMART" id="SM00448">
    <property type="entry name" value="REC"/>
    <property type="match status" value="1"/>
</dbReference>
<dbReference type="PROSITE" id="PS50043">
    <property type="entry name" value="HTH_LUXR_2"/>
    <property type="match status" value="1"/>
</dbReference>
<keyword evidence="1 3" id="KW-0597">Phosphoprotein</keyword>
<evidence type="ECO:0000313" key="7">
    <source>
        <dbReference type="Proteomes" id="UP001501410"/>
    </source>
</evidence>
<dbReference type="Proteomes" id="UP001501410">
    <property type="component" value="Unassembled WGS sequence"/>
</dbReference>
<dbReference type="InterPro" id="IPR001789">
    <property type="entry name" value="Sig_transdc_resp-reg_receiver"/>
</dbReference>
<reference evidence="7" key="1">
    <citation type="journal article" date="2019" name="Int. J. Syst. Evol. Microbiol.">
        <title>The Global Catalogue of Microorganisms (GCM) 10K type strain sequencing project: providing services to taxonomists for standard genome sequencing and annotation.</title>
        <authorList>
            <consortium name="The Broad Institute Genomics Platform"/>
            <consortium name="The Broad Institute Genome Sequencing Center for Infectious Disease"/>
            <person name="Wu L."/>
            <person name="Ma J."/>
        </authorList>
    </citation>
    <scope>NUCLEOTIDE SEQUENCE [LARGE SCALE GENOMIC DNA]</scope>
    <source>
        <strain evidence="7">JCM 31921</strain>
    </source>
</reference>
<dbReference type="CDD" id="cd17535">
    <property type="entry name" value="REC_NarL-like"/>
    <property type="match status" value="1"/>
</dbReference>
<feature type="modified residue" description="4-aspartylphosphate" evidence="3">
    <location>
        <position position="56"/>
    </location>
</feature>
<evidence type="ECO:0000256" key="2">
    <source>
        <dbReference type="ARBA" id="ARBA00023125"/>
    </source>
</evidence>
<keyword evidence="2" id="KW-0238">DNA-binding</keyword>
<keyword evidence="7" id="KW-1185">Reference proteome</keyword>
<evidence type="ECO:0000259" key="5">
    <source>
        <dbReference type="PROSITE" id="PS50110"/>
    </source>
</evidence>
<organism evidence="6 7">
    <name type="scientific">Rurimicrobium arvi</name>
    <dbReference type="NCBI Taxonomy" id="2049916"/>
    <lineage>
        <taxon>Bacteria</taxon>
        <taxon>Pseudomonadati</taxon>
        <taxon>Bacteroidota</taxon>
        <taxon>Chitinophagia</taxon>
        <taxon>Chitinophagales</taxon>
        <taxon>Chitinophagaceae</taxon>
        <taxon>Rurimicrobium</taxon>
    </lineage>
</organism>
<dbReference type="PANTHER" id="PTHR43214">
    <property type="entry name" value="TWO-COMPONENT RESPONSE REGULATOR"/>
    <property type="match status" value="1"/>
</dbReference>
<feature type="domain" description="Response regulatory" evidence="5">
    <location>
        <begin position="5"/>
        <end position="121"/>
    </location>
</feature>
<dbReference type="EMBL" id="BAABEZ010000004">
    <property type="protein sequence ID" value="GAA4450910.1"/>
    <property type="molecule type" value="Genomic_DNA"/>
</dbReference>
<accession>A0ABP8MKC7</accession>
<dbReference type="SUPFAM" id="SSF52172">
    <property type="entry name" value="CheY-like"/>
    <property type="match status" value="1"/>
</dbReference>
<dbReference type="PANTHER" id="PTHR43214:SF43">
    <property type="entry name" value="TWO-COMPONENT RESPONSE REGULATOR"/>
    <property type="match status" value="1"/>
</dbReference>
<gene>
    <name evidence="6" type="ORF">GCM10023092_07620</name>
</gene>
<evidence type="ECO:0000256" key="1">
    <source>
        <dbReference type="ARBA" id="ARBA00022553"/>
    </source>
</evidence>
<dbReference type="PRINTS" id="PR00038">
    <property type="entry name" value="HTHLUXR"/>
</dbReference>
<dbReference type="CDD" id="cd06170">
    <property type="entry name" value="LuxR_C_like"/>
    <property type="match status" value="1"/>
</dbReference>
<dbReference type="InterPro" id="IPR016032">
    <property type="entry name" value="Sig_transdc_resp-reg_C-effctor"/>
</dbReference>
<sequence length="214" mass="24077">MNQIHIAIAEDNAMALKAIEGKLAHYPDIAVRLKTMNGRLLIDQLPRHQIDLVLMDIDMPVMNGIEATIEIKKRYPQIKVLVLTTFDDDEKIFDSIMAGSSGYLLKEEPREQVYKAICETMSGGAAMSPIIAMKALNLIRNPFNGSTSRQDFGLSPREIELLEQLKNGLTYEQLAANLYISVGTVRKHIENIYRKLQVNNKVNAVKVAIDNRII</sequence>
<dbReference type="InterPro" id="IPR000792">
    <property type="entry name" value="Tscrpt_reg_LuxR_C"/>
</dbReference>
<feature type="domain" description="HTH luxR-type" evidence="4">
    <location>
        <begin position="147"/>
        <end position="212"/>
    </location>
</feature>
<dbReference type="SUPFAM" id="SSF46894">
    <property type="entry name" value="C-terminal effector domain of the bipartite response regulators"/>
    <property type="match status" value="1"/>
</dbReference>
<protein>
    <submittedName>
        <fullName evidence="6">Response regulator transcription factor</fullName>
    </submittedName>
</protein>